<evidence type="ECO:0000256" key="4">
    <source>
        <dbReference type="ARBA" id="ARBA00022679"/>
    </source>
</evidence>
<sequence length="260" mass="29696">MALDYEKEVVTVIVCISMFFMTIAILLVVFFYLSRKKLIHKELEKKNLEIEMQNELIKAVIVTQEEERKRIAQDLHDDISSKLNVVGLNGHLLKTPNLLPHELEEITNNIITLNNKALENSRKIAHNLLPPVLEKFGLEAGIRELCLEFESGKTLIIDFIQETIIEQDLNRDLHVFRILQELLNNSVRHGKASKVKIKIDKTKEGYCCHYHDNGVGFDVNKATHQKGLGTKNMASRVQYLNGELIINSAVGEGITVYFTF</sequence>
<keyword evidence="6 12" id="KW-0418">Kinase</keyword>
<gene>
    <name evidence="12" type="ORF">I5M07_11735</name>
</gene>
<evidence type="ECO:0000313" key="12">
    <source>
        <dbReference type="EMBL" id="MBK0370501.1"/>
    </source>
</evidence>
<keyword evidence="4" id="KW-0808">Transferase</keyword>
<dbReference type="Gene3D" id="3.30.565.10">
    <property type="entry name" value="Histidine kinase-like ATPase, C-terminal domain"/>
    <property type="match status" value="1"/>
</dbReference>
<evidence type="ECO:0000256" key="1">
    <source>
        <dbReference type="ARBA" id="ARBA00000085"/>
    </source>
</evidence>
<comment type="catalytic activity">
    <reaction evidence="1">
        <text>ATP + protein L-histidine = ADP + protein N-phospho-L-histidine.</text>
        <dbReference type="EC" id="2.7.13.3"/>
    </reaction>
</comment>
<keyword evidence="8" id="KW-0902">Two-component regulatory system</keyword>
<feature type="domain" description="Signal transduction histidine kinase subgroup 3 dimerisation and phosphoacceptor" evidence="11">
    <location>
        <begin position="67"/>
        <end position="133"/>
    </location>
</feature>
<evidence type="ECO:0000259" key="11">
    <source>
        <dbReference type="Pfam" id="PF07730"/>
    </source>
</evidence>
<evidence type="ECO:0000313" key="13">
    <source>
        <dbReference type="Proteomes" id="UP000609172"/>
    </source>
</evidence>
<keyword evidence="5" id="KW-0547">Nucleotide-binding</keyword>
<reference evidence="12" key="1">
    <citation type="submission" date="2020-12" db="EMBL/GenBank/DDBJ databases">
        <title>Bacterial novel species Flavobacterium sp. SE-1-e isolated from soil.</title>
        <authorList>
            <person name="Jung H.-Y."/>
        </authorList>
    </citation>
    <scope>NUCLEOTIDE SEQUENCE</scope>
    <source>
        <strain evidence="12">SE-1-e</strain>
    </source>
</reference>
<keyword evidence="7" id="KW-0067">ATP-binding</keyword>
<dbReference type="AlphaFoldDB" id="A0A934UJZ1"/>
<keyword evidence="9" id="KW-0812">Transmembrane</keyword>
<feature type="domain" description="Histidine kinase/HSP90-like ATPase" evidence="10">
    <location>
        <begin position="173"/>
        <end position="260"/>
    </location>
</feature>
<dbReference type="SUPFAM" id="SSF55874">
    <property type="entry name" value="ATPase domain of HSP90 chaperone/DNA topoisomerase II/histidine kinase"/>
    <property type="match status" value="1"/>
</dbReference>
<evidence type="ECO:0000259" key="10">
    <source>
        <dbReference type="Pfam" id="PF02518"/>
    </source>
</evidence>
<dbReference type="GO" id="GO:0046983">
    <property type="term" value="F:protein dimerization activity"/>
    <property type="evidence" value="ECO:0007669"/>
    <property type="project" value="InterPro"/>
</dbReference>
<dbReference type="EC" id="2.7.13.3" evidence="2"/>
<protein>
    <recommendedName>
        <fullName evidence="2">histidine kinase</fullName>
        <ecNumber evidence="2">2.7.13.3</ecNumber>
    </recommendedName>
</protein>
<evidence type="ECO:0000256" key="7">
    <source>
        <dbReference type="ARBA" id="ARBA00022840"/>
    </source>
</evidence>
<evidence type="ECO:0000256" key="3">
    <source>
        <dbReference type="ARBA" id="ARBA00022553"/>
    </source>
</evidence>
<dbReference type="Pfam" id="PF07730">
    <property type="entry name" value="HisKA_3"/>
    <property type="match status" value="1"/>
</dbReference>
<dbReference type="GO" id="GO:0016020">
    <property type="term" value="C:membrane"/>
    <property type="evidence" value="ECO:0007669"/>
    <property type="project" value="InterPro"/>
</dbReference>
<dbReference type="Pfam" id="PF02518">
    <property type="entry name" value="HATPase_c"/>
    <property type="match status" value="1"/>
</dbReference>
<dbReference type="InterPro" id="IPR036890">
    <property type="entry name" value="HATPase_C_sf"/>
</dbReference>
<dbReference type="Gene3D" id="1.20.5.1930">
    <property type="match status" value="1"/>
</dbReference>
<feature type="transmembrane region" description="Helical" evidence="9">
    <location>
        <begin position="12"/>
        <end position="33"/>
    </location>
</feature>
<dbReference type="InterPro" id="IPR003594">
    <property type="entry name" value="HATPase_dom"/>
</dbReference>
<dbReference type="PANTHER" id="PTHR24421:SF10">
    <property type="entry name" value="NITRATE_NITRITE SENSOR PROTEIN NARQ"/>
    <property type="match status" value="1"/>
</dbReference>
<organism evidence="12 13">
    <name type="scientific">Flavobacterium agrisoli</name>
    <dbReference type="NCBI Taxonomy" id="2793066"/>
    <lineage>
        <taxon>Bacteria</taxon>
        <taxon>Pseudomonadati</taxon>
        <taxon>Bacteroidota</taxon>
        <taxon>Flavobacteriia</taxon>
        <taxon>Flavobacteriales</taxon>
        <taxon>Flavobacteriaceae</taxon>
        <taxon>Flavobacterium</taxon>
    </lineage>
</organism>
<dbReference type="GO" id="GO:0005524">
    <property type="term" value="F:ATP binding"/>
    <property type="evidence" value="ECO:0007669"/>
    <property type="project" value="UniProtKB-KW"/>
</dbReference>
<dbReference type="InterPro" id="IPR011712">
    <property type="entry name" value="Sig_transdc_His_kin_sub3_dim/P"/>
</dbReference>
<dbReference type="GO" id="GO:0000155">
    <property type="term" value="F:phosphorelay sensor kinase activity"/>
    <property type="evidence" value="ECO:0007669"/>
    <property type="project" value="InterPro"/>
</dbReference>
<evidence type="ECO:0000256" key="8">
    <source>
        <dbReference type="ARBA" id="ARBA00023012"/>
    </source>
</evidence>
<dbReference type="InterPro" id="IPR050482">
    <property type="entry name" value="Sensor_HK_TwoCompSys"/>
</dbReference>
<dbReference type="RefSeq" id="WP_200106626.1">
    <property type="nucleotide sequence ID" value="NZ_JAEHFV010000004.1"/>
</dbReference>
<keyword evidence="9" id="KW-0472">Membrane</keyword>
<dbReference type="EMBL" id="JAEHFV010000004">
    <property type="protein sequence ID" value="MBK0370501.1"/>
    <property type="molecule type" value="Genomic_DNA"/>
</dbReference>
<dbReference type="Proteomes" id="UP000609172">
    <property type="component" value="Unassembled WGS sequence"/>
</dbReference>
<keyword evidence="9" id="KW-1133">Transmembrane helix</keyword>
<dbReference type="CDD" id="cd16917">
    <property type="entry name" value="HATPase_UhpB-NarQ-NarX-like"/>
    <property type="match status" value="1"/>
</dbReference>
<keyword evidence="3" id="KW-0597">Phosphoprotein</keyword>
<evidence type="ECO:0000256" key="9">
    <source>
        <dbReference type="SAM" id="Phobius"/>
    </source>
</evidence>
<accession>A0A934UJZ1</accession>
<keyword evidence="13" id="KW-1185">Reference proteome</keyword>
<comment type="caution">
    <text evidence="12">The sequence shown here is derived from an EMBL/GenBank/DDBJ whole genome shotgun (WGS) entry which is preliminary data.</text>
</comment>
<evidence type="ECO:0000256" key="5">
    <source>
        <dbReference type="ARBA" id="ARBA00022741"/>
    </source>
</evidence>
<name>A0A934UJZ1_9FLAO</name>
<evidence type="ECO:0000256" key="2">
    <source>
        <dbReference type="ARBA" id="ARBA00012438"/>
    </source>
</evidence>
<dbReference type="PANTHER" id="PTHR24421">
    <property type="entry name" value="NITRATE/NITRITE SENSOR PROTEIN NARX-RELATED"/>
    <property type="match status" value="1"/>
</dbReference>
<proteinExistence type="predicted"/>
<evidence type="ECO:0000256" key="6">
    <source>
        <dbReference type="ARBA" id="ARBA00022777"/>
    </source>
</evidence>